<reference evidence="1" key="1">
    <citation type="submission" date="2020-03" db="EMBL/GenBank/DDBJ databases">
        <title>FDA dAtabase for Regulatory Grade micrObial Sequences (FDA-ARGOS): Supporting development and validation of Infectious Disease Dx tests.</title>
        <authorList>
            <person name="Campos J."/>
            <person name="Goldberg B."/>
            <person name="Tallon L."/>
            <person name="Sadzewicz L."/>
            <person name="Vavikolanu K."/>
            <person name="Mehta A."/>
            <person name="Aluvathingal J."/>
            <person name="Nadendla S."/>
            <person name="Nandy P."/>
            <person name="Geyer C."/>
            <person name="Yan Y."/>
            <person name="Sichtig H."/>
        </authorList>
    </citation>
    <scope>NUCLEOTIDE SEQUENCE [LARGE SCALE GENOMIC DNA]</scope>
    <source>
        <strain evidence="1">FDAARGOS_652</strain>
    </source>
</reference>
<evidence type="ECO:0000313" key="2">
    <source>
        <dbReference type="Proteomes" id="UP000590412"/>
    </source>
</evidence>
<dbReference type="EMBL" id="JABWAB010000004">
    <property type="protein sequence ID" value="KAF6052793.1"/>
    <property type="molecule type" value="Genomic_DNA"/>
</dbReference>
<dbReference type="PANTHER" id="PTHR28015">
    <property type="entry name" value="ATP SYNTHASE ASSEMBLY FACTOR FMC1, MITOCHONDRIAL"/>
    <property type="match status" value="1"/>
</dbReference>
<dbReference type="PANTHER" id="PTHR28015:SF1">
    <property type="entry name" value="ATP SYNTHASE ASSEMBLY FACTOR FMC1, MITOCHONDRIAL"/>
    <property type="match status" value="1"/>
</dbReference>
<dbReference type="AlphaFoldDB" id="A0A8X7NLS4"/>
<gene>
    <name evidence="1" type="ORF">FOB60_003049</name>
</gene>
<dbReference type="GO" id="GO:0005759">
    <property type="term" value="C:mitochondrial matrix"/>
    <property type="evidence" value="ECO:0007669"/>
    <property type="project" value="TreeGrafter"/>
</dbReference>
<dbReference type="GO" id="GO:0033615">
    <property type="term" value="P:mitochondrial proton-transporting ATP synthase complex assembly"/>
    <property type="evidence" value="ECO:0007669"/>
    <property type="project" value="InterPro"/>
</dbReference>
<proteinExistence type="predicted"/>
<dbReference type="Pfam" id="PF13233">
    <property type="entry name" value="Complex1_LYR_2"/>
    <property type="match status" value="1"/>
</dbReference>
<dbReference type="InterPro" id="IPR039196">
    <property type="entry name" value="Fmc1"/>
</dbReference>
<comment type="caution">
    <text evidence="1">The sequence shown here is derived from an EMBL/GenBank/DDBJ whole genome shotgun (WGS) entry which is preliminary data.</text>
</comment>
<organism evidence="1 2">
    <name type="scientific">Candida parapsilosis</name>
    <name type="common">Yeast</name>
    <dbReference type="NCBI Taxonomy" id="5480"/>
    <lineage>
        <taxon>Eukaryota</taxon>
        <taxon>Fungi</taxon>
        <taxon>Dikarya</taxon>
        <taxon>Ascomycota</taxon>
        <taxon>Saccharomycotina</taxon>
        <taxon>Pichiomycetes</taxon>
        <taxon>Debaryomycetaceae</taxon>
        <taxon>Candida/Lodderomyces clade</taxon>
        <taxon>Candida</taxon>
    </lineage>
</organism>
<dbReference type="Proteomes" id="UP000590412">
    <property type="component" value="Unassembled WGS sequence"/>
</dbReference>
<evidence type="ECO:0000313" key="1">
    <source>
        <dbReference type="EMBL" id="KAF6052793.1"/>
    </source>
</evidence>
<name>A0A8X7NLS4_CANPA</name>
<protein>
    <submittedName>
        <fullName evidence="1">Complex1_LYR-like family protein</fullName>
    </submittedName>
</protein>
<accession>A0A8X7NLS4</accession>
<sequence>MWKNAFGGMKVSSVFHSSPNKMTIATKTFPTFKQLYRVISQELLAYENKTLAAQAQKENTKLTAYYTYLKSVAQRDGKSVDDLNSKLDSLKKNKLQTNKEGGGVSGAATENTELQDLTTLHNIIDDKIGINNNYELNNLNNVAIFLKNQREYFELLVRYNPGLLMDQQENVSKSANRVGLDVPE</sequence>